<keyword evidence="3" id="KW-1185">Reference proteome</keyword>
<dbReference type="AlphaFoldDB" id="H6LIA6"/>
<reference evidence="3" key="1">
    <citation type="submission" date="2011-07" db="EMBL/GenBank/DDBJ databases">
        <title>Complete genome sequence of Acetobacterium woodii.</title>
        <authorList>
            <person name="Poehlein A."/>
            <person name="Schmidt S."/>
            <person name="Kaster A.-K."/>
            <person name="Goenrich M."/>
            <person name="Vollmers J."/>
            <person name="Thuermer A."/>
            <person name="Gottschalk G."/>
            <person name="Thauer R.K."/>
            <person name="Daniel R."/>
            <person name="Mueller V."/>
        </authorList>
    </citation>
    <scope>NUCLEOTIDE SEQUENCE [LARGE SCALE GENOMIC DNA]</scope>
    <source>
        <strain evidence="3">ATCC 29683 / DSM 1030 / JCM 2381 / KCTC 1655 / WB1</strain>
    </source>
</reference>
<organism evidence="2 3">
    <name type="scientific">Acetobacterium woodii (strain ATCC 29683 / DSM 1030 / JCM 2381 / KCTC 1655 / WB1)</name>
    <dbReference type="NCBI Taxonomy" id="931626"/>
    <lineage>
        <taxon>Bacteria</taxon>
        <taxon>Bacillati</taxon>
        <taxon>Bacillota</taxon>
        <taxon>Clostridia</taxon>
        <taxon>Eubacteriales</taxon>
        <taxon>Eubacteriaceae</taxon>
        <taxon>Acetobacterium</taxon>
    </lineage>
</organism>
<evidence type="ECO:0000313" key="2">
    <source>
        <dbReference type="EMBL" id="AFA47280.1"/>
    </source>
</evidence>
<dbReference type="RefSeq" id="WP_014354883.1">
    <property type="nucleotide sequence ID" value="NC_016894.1"/>
</dbReference>
<evidence type="ECO:0000313" key="3">
    <source>
        <dbReference type="Proteomes" id="UP000007177"/>
    </source>
</evidence>
<keyword evidence="1" id="KW-1133">Transmembrane helix</keyword>
<evidence type="ECO:0008006" key="4">
    <source>
        <dbReference type="Google" id="ProtNLM"/>
    </source>
</evidence>
<name>H6LIA6_ACEWD</name>
<dbReference type="Proteomes" id="UP000007177">
    <property type="component" value="Chromosome"/>
</dbReference>
<feature type="transmembrane region" description="Helical" evidence="1">
    <location>
        <begin position="6"/>
        <end position="25"/>
    </location>
</feature>
<dbReference type="EMBL" id="CP002987">
    <property type="protein sequence ID" value="AFA47280.1"/>
    <property type="molecule type" value="Genomic_DNA"/>
</dbReference>
<dbReference type="HOGENOM" id="CLU_838432_0_0_9"/>
<dbReference type="OrthoDB" id="9819049at2"/>
<gene>
    <name evidence="2" type="ordered locus">Awo_c04810</name>
</gene>
<sequence>MKKHTLIIYFSVAIIIISIVCYYFFIIKKDNGITQVNQINDPVTANEKEQLYKNPYLPDGFKAIDVGESTWSKDDQGYVNWNKGLVIEDLLTGNQFVWVPVDQNEVTYNNLKNSGTTEIILTDKDRNQIDENGGFYIARYECGVPKEKNEQLENINKSTNDVSGIPVSQQGSRPWNYISFNNAQKNAMLMYENEDIHSEIISEAFWNITMQWLRNAGYDVDNDSYRFGNYSNTYYSFSGLYSSDYGKSYRFKEAGEKEDKNLILATGIVSKHMTNNIYDLAGNLNEFVNGKRPEGYGGYYDNISKVAANSNSGTPGANDQQGFRVTLYRNE</sequence>
<protein>
    <recommendedName>
        <fullName evidence="4">Sulfatase-modifying factor enzyme domain-containing protein</fullName>
    </recommendedName>
</protein>
<keyword evidence="1" id="KW-0472">Membrane</keyword>
<dbReference type="KEGG" id="awo:Awo_c04810"/>
<evidence type="ECO:0000256" key="1">
    <source>
        <dbReference type="SAM" id="Phobius"/>
    </source>
</evidence>
<proteinExistence type="predicted"/>
<reference evidence="2 3" key="2">
    <citation type="journal article" date="2012" name="PLoS ONE">
        <title>An ancient pathway combining carbon dioxide fixation with the generation and utilization of a sodium ion gradient for ATP synthesis.</title>
        <authorList>
            <person name="Poehlein A."/>
            <person name="Schmidt S."/>
            <person name="Kaster A.K."/>
            <person name="Goenrich M."/>
            <person name="Vollmers J."/>
            <person name="Thurmer A."/>
            <person name="Bertsch J."/>
            <person name="Schuchmann K."/>
            <person name="Voigt B."/>
            <person name="Hecker M."/>
            <person name="Daniel R."/>
            <person name="Thauer R.K."/>
            <person name="Gottschalk G."/>
            <person name="Muller V."/>
        </authorList>
    </citation>
    <scope>NUCLEOTIDE SEQUENCE [LARGE SCALE GENOMIC DNA]</scope>
    <source>
        <strain evidence="3">ATCC 29683 / DSM 1030 / JCM 2381 / KCTC 1655 / WB1</strain>
    </source>
</reference>
<accession>H6LIA6</accession>
<keyword evidence="1" id="KW-0812">Transmembrane</keyword>